<feature type="region of interest" description="Disordered" evidence="1">
    <location>
        <begin position="16"/>
        <end position="91"/>
    </location>
</feature>
<dbReference type="EMBL" id="JAMXLX010000029">
    <property type="protein sequence ID" value="MCO5960218.1"/>
    <property type="molecule type" value="Genomic_DNA"/>
</dbReference>
<reference evidence="2" key="1">
    <citation type="submission" date="2022-06" db="EMBL/GenBank/DDBJ databases">
        <authorList>
            <person name="Sun Q."/>
        </authorList>
    </citation>
    <scope>NUCLEOTIDE SEQUENCE</scope>
    <source>
        <strain evidence="2">S101</strain>
    </source>
</reference>
<name>A0AAJ1FAE4_9HYPH</name>
<feature type="compositionally biased region" description="Basic residues" evidence="1">
    <location>
        <begin position="54"/>
        <end position="64"/>
    </location>
</feature>
<comment type="caution">
    <text evidence="2">The sequence shown here is derived from an EMBL/GenBank/DDBJ whole genome shotgun (WGS) entry which is preliminary data.</text>
</comment>
<feature type="non-terminal residue" evidence="2">
    <location>
        <position position="1"/>
    </location>
</feature>
<accession>A0AAJ1FAE4</accession>
<evidence type="ECO:0000313" key="2">
    <source>
        <dbReference type="EMBL" id="MCO5960218.1"/>
    </source>
</evidence>
<sequence length="91" mass="9936">GLMLLQNTDDLLVAETGTLHSLSPSPENRLTSNRGHSRGAGQSGAAHPKGLRTAPRRYRHKHNNPKPLERTQNWIKLGGKVKVSEATDHIG</sequence>
<feature type="compositionally biased region" description="Polar residues" evidence="1">
    <location>
        <begin position="18"/>
        <end position="34"/>
    </location>
</feature>
<dbReference type="AlphaFoldDB" id="A0AAJ1FAE4"/>
<dbReference type="Proteomes" id="UP001155380">
    <property type="component" value="Unassembled WGS sequence"/>
</dbReference>
<protein>
    <submittedName>
        <fullName evidence="2">Uncharacterized protein</fullName>
    </submittedName>
</protein>
<feature type="compositionally biased region" description="Basic and acidic residues" evidence="1">
    <location>
        <begin position="82"/>
        <end position="91"/>
    </location>
</feature>
<evidence type="ECO:0000256" key="1">
    <source>
        <dbReference type="SAM" id="MobiDB-lite"/>
    </source>
</evidence>
<organism evidence="2 3">
    <name type="scientific">Ciceribacter sichuanensis</name>
    <dbReference type="NCBI Taxonomy" id="2949647"/>
    <lineage>
        <taxon>Bacteria</taxon>
        <taxon>Pseudomonadati</taxon>
        <taxon>Pseudomonadota</taxon>
        <taxon>Alphaproteobacteria</taxon>
        <taxon>Hyphomicrobiales</taxon>
        <taxon>Rhizobiaceae</taxon>
        <taxon>Ciceribacter</taxon>
    </lineage>
</organism>
<gene>
    <name evidence="2" type="ORF">NBH21_26025</name>
</gene>
<proteinExistence type="predicted"/>
<evidence type="ECO:0000313" key="3">
    <source>
        <dbReference type="Proteomes" id="UP001155380"/>
    </source>
</evidence>